<protein>
    <submittedName>
        <fullName evidence="2">DUF559 domain-containing protein</fullName>
    </submittedName>
</protein>
<dbReference type="EMBL" id="JBBEGN010000024">
    <property type="protein sequence ID" value="MEJ2871550.1"/>
    <property type="molecule type" value="Genomic_DNA"/>
</dbReference>
<evidence type="ECO:0000313" key="2">
    <source>
        <dbReference type="EMBL" id="MEJ2871550.1"/>
    </source>
</evidence>
<dbReference type="RefSeq" id="WP_337698117.1">
    <property type="nucleotide sequence ID" value="NZ_JBBEGN010000024.1"/>
</dbReference>
<dbReference type="Pfam" id="PF04480">
    <property type="entry name" value="DUF559"/>
    <property type="match status" value="1"/>
</dbReference>
<evidence type="ECO:0000259" key="1">
    <source>
        <dbReference type="Pfam" id="PF04480"/>
    </source>
</evidence>
<accession>A0ABU8MW62</accession>
<organism evidence="2 3">
    <name type="scientific">Actinomycetospora aurantiaca</name>
    <dbReference type="NCBI Taxonomy" id="3129233"/>
    <lineage>
        <taxon>Bacteria</taxon>
        <taxon>Bacillati</taxon>
        <taxon>Actinomycetota</taxon>
        <taxon>Actinomycetes</taxon>
        <taxon>Pseudonocardiales</taxon>
        <taxon>Pseudonocardiaceae</taxon>
        <taxon>Actinomycetospora</taxon>
    </lineage>
</organism>
<evidence type="ECO:0000313" key="3">
    <source>
        <dbReference type="Proteomes" id="UP001385809"/>
    </source>
</evidence>
<dbReference type="InterPro" id="IPR007569">
    <property type="entry name" value="DUF559"/>
</dbReference>
<gene>
    <name evidence="2" type="ORF">WCD74_27575</name>
</gene>
<feature type="domain" description="DUF559" evidence="1">
    <location>
        <begin position="199"/>
        <end position="298"/>
    </location>
</feature>
<keyword evidence="3" id="KW-1185">Reference proteome</keyword>
<proteinExistence type="predicted"/>
<dbReference type="SUPFAM" id="SSF52980">
    <property type="entry name" value="Restriction endonuclease-like"/>
    <property type="match status" value="1"/>
</dbReference>
<comment type="caution">
    <text evidence="2">The sequence shown here is derived from an EMBL/GenBank/DDBJ whole genome shotgun (WGS) entry which is preliminary data.</text>
</comment>
<dbReference type="InterPro" id="IPR011335">
    <property type="entry name" value="Restrct_endonuc-II-like"/>
</dbReference>
<dbReference type="Proteomes" id="UP001385809">
    <property type="component" value="Unassembled WGS sequence"/>
</dbReference>
<name>A0ABU8MW62_9PSEU</name>
<reference evidence="2 3" key="1">
    <citation type="submission" date="2024-03" db="EMBL/GenBank/DDBJ databases">
        <title>Actinomycetospora sp. OC33-EN08, a novel actinomycete isolated from wild orchid (Aerides multiflora).</title>
        <authorList>
            <person name="Suriyachadkun C."/>
        </authorList>
    </citation>
    <scope>NUCLEOTIDE SEQUENCE [LARGE SCALE GENOMIC DNA]</scope>
    <source>
        <strain evidence="2 3">OC33-EN08</strain>
    </source>
</reference>
<dbReference type="Gene3D" id="3.40.960.10">
    <property type="entry name" value="VSR Endonuclease"/>
    <property type="match status" value="1"/>
</dbReference>
<sequence length="309" mass="34147">MSVDDRDRAVRAWIRDRDGLLAVAQAKEAGFSRAQIAARVQKGEWERDLHGVLRAADHVVTPRSRVRAAALSVGEVGTITGCAAAFWWRLTDLCPAEIEVAIPHGTRLRPRRGVRFVHRAVPATDRVVVHGVPVTKKPATVLAAAVSLGLALGARLMDRALQAGVDLEEMRRLHRLGIGRHGAVLALQLLVLAGGGARSEAERKAHRVLRAAGIGGWSANHEHWLRGYGQAVLDLAFLEQKVLVEIDGWAYHRDLRTFLTDARRQNALMLEGWIVIRTNWFELRDAPDTFVQNVRDALRSRRSTVIGTS</sequence>